<dbReference type="GO" id="GO:0000976">
    <property type="term" value="F:transcription cis-regulatory region binding"/>
    <property type="evidence" value="ECO:0007669"/>
    <property type="project" value="TreeGrafter"/>
</dbReference>
<keyword evidence="3" id="KW-0238">DNA-binding</keyword>
<organism evidence="6 7">
    <name type="scientific">Candidatus Merdivicinus excrementipullorum</name>
    <dbReference type="NCBI Taxonomy" id="2840867"/>
    <lineage>
        <taxon>Bacteria</taxon>
        <taxon>Bacillati</taxon>
        <taxon>Bacillota</taxon>
        <taxon>Clostridia</taxon>
        <taxon>Eubacteriales</taxon>
        <taxon>Oscillospiraceae</taxon>
        <taxon>Oscillospiraceae incertae sedis</taxon>
        <taxon>Candidatus Merdivicinus</taxon>
    </lineage>
</organism>
<keyword evidence="4" id="KW-0804">Transcription</keyword>
<keyword evidence="2" id="KW-0805">Transcription regulation</keyword>
<dbReference type="PANTHER" id="PTHR30126:SF39">
    <property type="entry name" value="HTH-TYPE TRANSCRIPTIONAL REGULATOR CYSL"/>
    <property type="match status" value="1"/>
</dbReference>
<dbReference type="Pfam" id="PF00126">
    <property type="entry name" value="HTH_1"/>
    <property type="match status" value="1"/>
</dbReference>
<reference evidence="6" key="2">
    <citation type="journal article" date="2021" name="PeerJ">
        <title>Extensive microbial diversity within the chicken gut microbiome revealed by metagenomics and culture.</title>
        <authorList>
            <person name="Gilroy R."/>
            <person name="Ravi A."/>
            <person name="Getino M."/>
            <person name="Pursley I."/>
            <person name="Horton D.L."/>
            <person name="Alikhan N.F."/>
            <person name="Baker D."/>
            <person name="Gharbi K."/>
            <person name="Hall N."/>
            <person name="Watson M."/>
            <person name="Adriaenssens E.M."/>
            <person name="Foster-Nyarko E."/>
            <person name="Jarju S."/>
            <person name="Secka A."/>
            <person name="Antonio M."/>
            <person name="Oren A."/>
            <person name="Chaudhuri R.R."/>
            <person name="La Ragione R."/>
            <person name="Hildebrand F."/>
            <person name="Pallen M.J."/>
        </authorList>
    </citation>
    <scope>NUCLEOTIDE SEQUENCE</scope>
    <source>
        <strain evidence="6">CHK199-13235</strain>
    </source>
</reference>
<evidence type="ECO:0000259" key="5">
    <source>
        <dbReference type="PROSITE" id="PS50931"/>
    </source>
</evidence>
<reference evidence="6" key="1">
    <citation type="submission" date="2020-10" db="EMBL/GenBank/DDBJ databases">
        <authorList>
            <person name="Gilroy R."/>
        </authorList>
    </citation>
    <scope>NUCLEOTIDE SEQUENCE</scope>
    <source>
        <strain evidence="6">CHK199-13235</strain>
    </source>
</reference>
<dbReference type="Gene3D" id="3.40.190.290">
    <property type="match status" value="1"/>
</dbReference>
<dbReference type="EMBL" id="DVJP01000072">
    <property type="protein sequence ID" value="HIS77306.1"/>
    <property type="molecule type" value="Genomic_DNA"/>
</dbReference>
<sequence length="303" mass="33735">MTFRHMRIFEAVCRHMSITRAAEELYLSQPSVSLAIADLEKNYNIRLFDRIGKRLFLTPAGEDLLDYVRSITELVDDMEQHLRSGARSRVLKIGASLTVGGCLVPDCAEKFAALHPDIRAEITIDRTDVIEQKILSNSLDLGFVEGLPKGSQLLASPFAEDELAPVCAPDAPFLKNSPITCQELASLPLLLREKGSGTRAVLDSIMELQEITLAPLWESLSYLALIRGAEAGLGVSVLPLRIVEEPLKQGRLVILPVRDVQWKRNFFRIQHRSKILDKTAEEWSSLMTQCAAETGFQTPHCSI</sequence>
<dbReference type="GO" id="GO:0003700">
    <property type="term" value="F:DNA-binding transcription factor activity"/>
    <property type="evidence" value="ECO:0007669"/>
    <property type="project" value="InterPro"/>
</dbReference>
<dbReference type="AlphaFoldDB" id="A0A9D1FNX6"/>
<proteinExistence type="inferred from homology"/>
<evidence type="ECO:0000256" key="4">
    <source>
        <dbReference type="ARBA" id="ARBA00023163"/>
    </source>
</evidence>
<evidence type="ECO:0000313" key="7">
    <source>
        <dbReference type="Proteomes" id="UP000824002"/>
    </source>
</evidence>
<comment type="caution">
    <text evidence="6">The sequence shown here is derived from an EMBL/GenBank/DDBJ whole genome shotgun (WGS) entry which is preliminary data.</text>
</comment>
<evidence type="ECO:0000256" key="3">
    <source>
        <dbReference type="ARBA" id="ARBA00023125"/>
    </source>
</evidence>
<dbReference type="SUPFAM" id="SSF46785">
    <property type="entry name" value="Winged helix' DNA-binding domain"/>
    <property type="match status" value="1"/>
</dbReference>
<evidence type="ECO:0000313" key="6">
    <source>
        <dbReference type="EMBL" id="HIS77306.1"/>
    </source>
</evidence>
<dbReference type="PROSITE" id="PS50931">
    <property type="entry name" value="HTH_LYSR"/>
    <property type="match status" value="1"/>
</dbReference>
<protein>
    <submittedName>
        <fullName evidence="6">LysR family transcriptional regulator</fullName>
    </submittedName>
</protein>
<evidence type="ECO:0000256" key="1">
    <source>
        <dbReference type="ARBA" id="ARBA00009437"/>
    </source>
</evidence>
<feature type="domain" description="HTH lysR-type" evidence="5">
    <location>
        <begin position="1"/>
        <end position="58"/>
    </location>
</feature>
<dbReference type="Pfam" id="PF03466">
    <property type="entry name" value="LysR_substrate"/>
    <property type="match status" value="1"/>
</dbReference>
<gene>
    <name evidence="6" type="ORF">IAB51_10965</name>
</gene>
<dbReference type="PRINTS" id="PR00039">
    <property type="entry name" value="HTHLYSR"/>
</dbReference>
<accession>A0A9D1FNX6</accession>
<dbReference type="Gene3D" id="1.10.10.10">
    <property type="entry name" value="Winged helix-like DNA-binding domain superfamily/Winged helix DNA-binding domain"/>
    <property type="match status" value="1"/>
</dbReference>
<comment type="similarity">
    <text evidence="1">Belongs to the LysR transcriptional regulatory family.</text>
</comment>
<evidence type="ECO:0000256" key="2">
    <source>
        <dbReference type="ARBA" id="ARBA00023015"/>
    </source>
</evidence>
<dbReference type="InterPro" id="IPR000847">
    <property type="entry name" value="LysR_HTH_N"/>
</dbReference>
<dbReference type="FunFam" id="1.10.10.10:FF:000001">
    <property type="entry name" value="LysR family transcriptional regulator"/>
    <property type="match status" value="1"/>
</dbReference>
<dbReference type="InterPro" id="IPR036390">
    <property type="entry name" value="WH_DNA-bd_sf"/>
</dbReference>
<dbReference type="InterPro" id="IPR036388">
    <property type="entry name" value="WH-like_DNA-bd_sf"/>
</dbReference>
<name>A0A9D1FNX6_9FIRM</name>
<dbReference type="PANTHER" id="PTHR30126">
    <property type="entry name" value="HTH-TYPE TRANSCRIPTIONAL REGULATOR"/>
    <property type="match status" value="1"/>
</dbReference>
<dbReference type="InterPro" id="IPR005119">
    <property type="entry name" value="LysR_subst-bd"/>
</dbReference>
<dbReference type="Proteomes" id="UP000824002">
    <property type="component" value="Unassembled WGS sequence"/>
</dbReference>
<dbReference type="SUPFAM" id="SSF53850">
    <property type="entry name" value="Periplasmic binding protein-like II"/>
    <property type="match status" value="1"/>
</dbReference>